<dbReference type="InterPro" id="IPR045026">
    <property type="entry name" value="LIMYB"/>
</dbReference>
<dbReference type="Proteomes" id="UP000078284">
    <property type="component" value="Chromosome 3"/>
</dbReference>
<feature type="region of interest" description="Disordered" evidence="1">
    <location>
        <begin position="130"/>
        <end position="163"/>
    </location>
</feature>
<feature type="region of interest" description="Disordered" evidence="1">
    <location>
        <begin position="318"/>
        <end position="382"/>
    </location>
</feature>
<sequence length="539" mass="62034">MTREKVMWEPELHKVFVDLCVEQKMLGFRLPGLNRIWESFVQNTGARFTRDQLKNHWDTMLRLWRAWCRLVECSEMKWDPQTKKFGASTEVWTNYFRVNPKAKQYRFRSSPPPFLKDLKMIFEGTDLGDEEGTSCGKRKRIPDADNDTGDEDNDTGDDDNYTGDDDITIPRYKAYWSSSSHEIFVDLLFTESLKENRPKPARRNGYYAKETWNMMVESFNQKTGLRYTRKQLKNHWNITRDAWRRWCQAVGSPLLKWDANTKTFGATSEDWENYSKENKRAEQFRLKHIPHADKLAIIFKGHVEPGKTALRPYRKRVNHHSEAPQHPAPSSALNINESVPGSEGGADDDHHIVMDHHFESPHDPAPSSEIDLNEPVTGSEGGADDDHYIVLNHLVESPHDRAPSSELDINKPVAGIEGIADDNDNHEPTPHHWAFNGVGVEESQDVETVTPAPCERINIELVEKITSSALVKEYKYTIGECMKCLNAMEEVEKGSELYMLALDLFMNKECREMFLLLETSTLRMSWLLRRLSGGSTMAV</sequence>
<dbReference type="AlphaFoldDB" id="A0A178VAV7"/>
<accession>A0A178VAV7</accession>
<protein>
    <recommendedName>
        <fullName evidence="2">Myb/SANT-like domain-containing protein</fullName>
    </recommendedName>
</protein>
<proteinExistence type="predicted"/>
<organism evidence="3 4">
    <name type="scientific">Arabidopsis thaliana</name>
    <name type="common">Mouse-ear cress</name>
    <dbReference type="NCBI Taxonomy" id="3702"/>
    <lineage>
        <taxon>Eukaryota</taxon>
        <taxon>Viridiplantae</taxon>
        <taxon>Streptophyta</taxon>
        <taxon>Embryophyta</taxon>
        <taxon>Tracheophyta</taxon>
        <taxon>Spermatophyta</taxon>
        <taxon>Magnoliopsida</taxon>
        <taxon>eudicotyledons</taxon>
        <taxon>Gunneridae</taxon>
        <taxon>Pentapetalae</taxon>
        <taxon>rosids</taxon>
        <taxon>malvids</taxon>
        <taxon>Brassicales</taxon>
        <taxon>Brassicaceae</taxon>
        <taxon>Camelineae</taxon>
        <taxon>Arabidopsis</taxon>
    </lineage>
</organism>
<reference evidence="4" key="1">
    <citation type="journal article" date="2016" name="Proc. Natl. Acad. Sci. U.S.A.">
        <title>Chromosome-level assembly of Arabidopsis thaliana Ler reveals the extent of translocation and inversion polymorphisms.</title>
        <authorList>
            <person name="Zapata L."/>
            <person name="Ding J."/>
            <person name="Willing E.M."/>
            <person name="Hartwig B."/>
            <person name="Bezdan D."/>
            <person name="Jiao W.B."/>
            <person name="Patel V."/>
            <person name="Velikkakam James G."/>
            <person name="Koornneef M."/>
            <person name="Ossowski S."/>
            <person name="Schneeberger K."/>
        </authorList>
    </citation>
    <scope>NUCLEOTIDE SEQUENCE [LARGE SCALE GENOMIC DNA]</scope>
    <source>
        <strain evidence="4">cv. Landsberg erecta</strain>
    </source>
</reference>
<dbReference type="PANTHER" id="PTHR47584">
    <property type="match status" value="1"/>
</dbReference>
<evidence type="ECO:0000313" key="4">
    <source>
        <dbReference type="Proteomes" id="UP000078284"/>
    </source>
</evidence>
<name>A0A178VAV7_ARATH</name>
<feature type="compositionally biased region" description="Acidic residues" evidence="1">
    <location>
        <begin position="144"/>
        <end position="163"/>
    </location>
</feature>
<feature type="domain" description="Myb/SANT-like" evidence="2">
    <location>
        <begin position="175"/>
        <end position="274"/>
    </location>
</feature>
<dbReference type="Pfam" id="PF12776">
    <property type="entry name" value="Myb_DNA-bind_3"/>
    <property type="match status" value="2"/>
</dbReference>
<dbReference type="InterPro" id="IPR024752">
    <property type="entry name" value="Myb/SANT-like_dom"/>
</dbReference>
<feature type="compositionally biased region" description="Basic and acidic residues" evidence="1">
    <location>
        <begin position="347"/>
        <end position="362"/>
    </location>
</feature>
<evidence type="ECO:0000256" key="1">
    <source>
        <dbReference type="SAM" id="MobiDB-lite"/>
    </source>
</evidence>
<dbReference type="ExpressionAtlas" id="A0A178VAV7">
    <property type="expression patterns" value="baseline and differential"/>
</dbReference>
<feature type="domain" description="Myb/SANT-like" evidence="2">
    <location>
        <begin position="7"/>
        <end position="95"/>
    </location>
</feature>
<gene>
    <name evidence="3" type="ordered locus">AXX17_At3g11180</name>
</gene>
<dbReference type="EMBL" id="LUHQ01000003">
    <property type="protein sequence ID" value="OAP02113.1"/>
    <property type="molecule type" value="Genomic_DNA"/>
</dbReference>
<comment type="caution">
    <text evidence="3">The sequence shown here is derived from an EMBL/GenBank/DDBJ whole genome shotgun (WGS) entry which is preliminary data.</text>
</comment>
<dbReference type="PANTHER" id="PTHR47584:SF17">
    <property type="entry name" value="MYB_SANT-LIKE DNA-BINDING DOMAIN PROTEIN"/>
    <property type="match status" value="1"/>
</dbReference>
<evidence type="ECO:0000313" key="3">
    <source>
        <dbReference type="EMBL" id="OAP02113.1"/>
    </source>
</evidence>
<evidence type="ECO:0000259" key="2">
    <source>
        <dbReference type="Pfam" id="PF12776"/>
    </source>
</evidence>